<evidence type="ECO:0000256" key="1">
    <source>
        <dbReference type="ARBA" id="ARBA00022649"/>
    </source>
</evidence>
<dbReference type="Gene3D" id="3.40.50.1010">
    <property type="entry name" value="5'-nuclease"/>
    <property type="match status" value="1"/>
</dbReference>
<dbReference type="Proteomes" id="UP000334340">
    <property type="component" value="Unassembled WGS sequence"/>
</dbReference>
<dbReference type="PANTHER" id="PTHR42740:SF1">
    <property type="entry name" value="RIBONUCLEASE VAPC3"/>
    <property type="match status" value="1"/>
</dbReference>
<dbReference type="EMBL" id="CABIKM010000010">
    <property type="protein sequence ID" value="VUZ84244.1"/>
    <property type="molecule type" value="Genomic_DNA"/>
</dbReference>
<dbReference type="CDD" id="cd09882">
    <property type="entry name" value="PIN_MtVapC3-like_start"/>
    <property type="match status" value="1"/>
</dbReference>
<sequence length="132" mass="15401">MILVDTSVWVDFLRGEDSPQRRVLHRLIEDEEDISMTEIIFTEILQGIKNDREFQAIKDYLLDFPLYRPKGIETYLHAALIYRDCRKKGKTVRRTVDCIIAAICIEHDLTLFHKDSDFDLIEACTGLQVIEA</sequence>
<evidence type="ECO:0000256" key="3">
    <source>
        <dbReference type="ARBA" id="ARBA00022723"/>
    </source>
</evidence>
<evidence type="ECO:0000256" key="4">
    <source>
        <dbReference type="ARBA" id="ARBA00022801"/>
    </source>
</evidence>
<dbReference type="AlphaFoldDB" id="A0A564ZG31"/>
<keyword evidence="5 6" id="KW-0460">Magnesium</keyword>
<proteinExistence type="inferred from homology"/>
<dbReference type="GO" id="GO:0016787">
    <property type="term" value="F:hydrolase activity"/>
    <property type="evidence" value="ECO:0007669"/>
    <property type="project" value="UniProtKB-KW"/>
</dbReference>
<dbReference type="InterPro" id="IPR002716">
    <property type="entry name" value="PIN_dom"/>
</dbReference>
<dbReference type="GO" id="GO:0000287">
    <property type="term" value="F:magnesium ion binding"/>
    <property type="evidence" value="ECO:0007669"/>
    <property type="project" value="UniProtKB-UniRule"/>
</dbReference>
<keyword evidence="4 6" id="KW-0378">Hydrolase</keyword>
<keyword evidence="9" id="KW-1185">Reference proteome</keyword>
<dbReference type="EC" id="3.1.-.-" evidence="6"/>
<comment type="cofactor">
    <cofactor evidence="6">
        <name>Mg(2+)</name>
        <dbReference type="ChEBI" id="CHEBI:18420"/>
    </cofactor>
</comment>
<keyword evidence="1 6" id="KW-1277">Toxin-antitoxin system</keyword>
<protein>
    <recommendedName>
        <fullName evidence="6">Ribonuclease VapC</fullName>
        <shortName evidence="6">RNase VapC</shortName>
        <ecNumber evidence="6">3.1.-.-</ecNumber>
    </recommendedName>
    <alternativeName>
        <fullName evidence="6">Toxin VapC</fullName>
    </alternativeName>
</protein>
<keyword evidence="2 6" id="KW-0540">Nuclease</keyword>
<dbReference type="PANTHER" id="PTHR42740">
    <property type="entry name" value="RIBONUCLEASE VAPC3"/>
    <property type="match status" value="1"/>
</dbReference>
<keyword evidence="3 6" id="KW-0479">Metal-binding</keyword>
<organism evidence="8 9">
    <name type="scientific">Candidatus Methylomirabilis lanthanidiphila</name>
    <dbReference type="NCBI Taxonomy" id="2211376"/>
    <lineage>
        <taxon>Bacteria</taxon>
        <taxon>Candidatus Methylomirabilota</taxon>
        <taxon>Candidatus Methylomirabilia</taxon>
        <taxon>Candidatus Methylomirabilales</taxon>
        <taxon>Candidatus Methylomirabilaceae</taxon>
        <taxon>Candidatus Methylomirabilis</taxon>
    </lineage>
</organism>
<evidence type="ECO:0000313" key="8">
    <source>
        <dbReference type="EMBL" id="VUZ84244.1"/>
    </source>
</evidence>
<dbReference type="Pfam" id="PF01850">
    <property type="entry name" value="PIN"/>
    <property type="match status" value="1"/>
</dbReference>
<reference evidence="8 9" key="1">
    <citation type="submission" date="2019-07" db="EMBL/GenBank/DDBJ databases">
        <authorList>
            <person name="Cremers G."/>
        </authorList>
    </citation>
    <scope>NUCLEOTIDE SEQUENCE [LARGE SCALE GENOMIC DNA]</scope>
</reference>
<dbReference type="InterPro" id="IPR029060">
    <property type="entry name" value="PIN-like_dom_sf"/>
</dbReference>
<evidence type="ECO:0000259" key="7">
    <source>
        <dbReference type="Pfam" id="PF01850"/>
    </source>
</evidence>
<keyword evidence="6" id="KW-0800">Toxin</keyword>
<dbReference type="HAMAP" id="MF_00265">
    <property type="entry name" value="VapC_Nob1"/>
    <property type="match status" value="1"/>
</dbReference>
<name>A0A564ZG31_9BACT</name>
<feature type="domain" description="PIN" evidence="7">
    <location>
        <begin position="2"/>
        <end position="120"/>
    </location>
</feature>
<comment type="similarity">
    <text evidence="6">Belongs to the PINc/VapC protein family.</text>
</comment>
<feature type="binding site" evidence="6">
    <location>
        <position position="97"/>
    </location>
    <ligand>
        <name>Mg(2+)</name>
        <dbReference type="ChEBI" id="CHEBI:18420"/>
    </ligand>
</feature>
<evidence type="ECO:0000313" key="9">
    <source>
        <dbReference type="Proteomes" id="UP000334340"/>
    </source>
</evidence>
<dbReference type="InterPro" id="IPR051749">
    <property type="entry name" value="PINc/VapC_TA_RNase"/>
</dbReference>
<gene>
    <name evidence="6" type="primary">vapC</name>
    <name evidence="8" type="ORF">MELA_00614</name>
</gene>
<evidence type="ECO:0000256" key="6">
    <source>
        <dbReference type="HAMAP-Rule" id="MF_00265"/>
    </source>
</evidence>
<dbReference type="InterPro" id="IPR022907">
    <property type="entry name" value="VapC_family"/>
</dbReference>
<dbReference type="SUPFAM" id="SSF88723">
    <property type="entry name" value="PIN domain-like"/>
    <property type="match status" value="1"/>
</dbReference>
<dbReference type="GO" id="GO:0004540">
    <property type="term" value="F:RNA nuclease activity"/>
    <property type="evidence" value="ECO:0007669"/>
    <property type="project" value="InterPro"/>
</dbReference>
<comment type="function">
    <text evidence="6">Toxic component of a toxin-antitoxin (TA) system. An RNase.</text>
</comment>
<accession>A0A564ZG31</accession>
<evidence type="ECO:0000256" key="2">
    <source>
        <dbReference type="ARBA" id="ARBA00022722"/>
    </source>
</evidence>
<evidence type="ECO:0000256" key="5">
    <source>
        <dbReference type="ARBA" id="ARBA00022842"/>
    </source>
</evidence>
<dbReference type="GO" id="GO:0090729">
    <property type="term" value="F:toxin activity"/>
    <property type="evidence" value="ECO:0007669"/>
    <property type="project" value="UniProtKB-KW"/>
</dbReference>
<feature type="binding site" evidence="6">
    <location>
        <position position="5"/>
    </location>
    <ligand>
        <name>Mg(2+)</name>
        <dbReference type="ChEBI" id="CHEBI:18420"/>
    </ligand>
</feature>